<evidence type="ECO:0000256" key="1">
    <source>
        <dbReference type="SAM" id="MobiDB-lite"/>
    </source>
</evidence>
<gene>
    <name evidence="2" type="ORF">PGT21_037147</name>
</gene>
<comment type="caution">
    <text evidence="2">The sequence shown here is derived from an EMBL/GenBank/DDBJ whole genome shotgun (WGS) entry which is preliminary data.</text>
</comment>
<dbReference type="AlphaFoldDB" id="A0A5B0R5C1"/>
<feature type="compositionally biased region" description="Low complexity" evidence="1">
    <location>
        <begin position="1"/>
        <end position="17"/>
    </location>
</feature>
<feature type="compositionally biased region" description="Low complexity" evidence="1">
    <location>
        <begin position="344"/>
        <end position="358"/>
    </location>
</feature>
<reference evidence="2 3" key="1">
    <citation type="submission" date="2019-05" db="EMBL/GenBank/DDBJ databases">
        <title>Emergence of the Ug99 lineage of the wheat stem rust pathogen through somatic hybridization.</title>
        <authorList>
            <person name="Li F."/>
            <person name="Upadhyaya N.M."/>
            <person name="Sperschneider J."/>
            <person name="Matny O."/>
            <person name="Nguyen-Phuc H."/>
            <person name="Mago R."/>
            <person name="Raley C."/>
            <person name="Miller M.E."/>
            <person name="Silverstein K.A.T."/>
            <person name="Henningsen E."/>
            <person name="Hirsch C.D."/>
            <person name="Visser B."/>
            <person name="Pretorius Z.A."/>
            <person name="Steffenson B.J."/>
            <person name="Schwessinger B."/>
            <person name="Dodds P.N."/>
            <person name="Figueroa M."/>
        </authorList>
    </citation>
    <scope>NUCLEOTIDE SEQUENCE [LARGE SCALE GENOMIC DNA]</scope>
    <source>
        <strain evidence="2">21-0</strain>
    </source>
</reference>
<keyword evidence="3" id="KW-1185">Reference proteome</keyword>
<feature type="compositionally biased region" description="Basic residues" evidence="1">
    <location>
        <begin position="40"/>
        <end position="51"/>
    </location>
</feature>
<feature type="compositionally biased region" description="Low complexity" evidence="1">
    <location>
        <begin position="173"/>
        <end position="186"/>
    </location>
</feature>
<protein>
    <submittedName>
        <fullName evidence="2">Uncharacterized protein</fullName>
    </submittedName>
</protein>
<feature type="compositionally biased region" description="Polar residues" evidence="1">
    <location>
        <begin position="27"/>
        <end position="38"/>
    </location>
</feature>
<evidence type="ECO:0000313" key="3">
    <source>
        <dbReference type="Proteomes" id="UP000324748"/>
    </source>
</evidence>
<proteinExistence type="predicted"/>
<dbReference type="OrthoDB" id="2512842at2759"/>
<feature type="compositionally biased region" description="Low complexity" evidence="1">
    <location>
        <begin position="200"/>
        <end position="210"/>
    </location>
</feature>
<feature type="compositionally biased region" description="Low complexity" evidence="1">
    <location>
        <begin position="263"/>
        <end position="273"/>
    </location>
</feature>
<accession>A0A5B0R5C1</accession>
<evidence type="ECO:0000313" key="2">
    <source>
        <dbReference type="EMBL" id="KAA1120094.1"/>
    </source>
</evidence>
<feature type="region of interest" description="Disordered" evidence="1">
    <location>
        <begin position="172"/>
        <end position="378"/>
    </location>
</feature>
<feature type="region of interest" description="Disordered" evidence="1">
    <location>
        <begin position="1"/>
        <end position="98"/>
    </location>
</feature>
<sequence>MKIQQQQQPQQTTMPQFTHHHHHNIQRPHSTTPTTERTYYNHHHHHHHHHSWSASTQNQHRAPITKHRSSSSYSTDHHQQQQHRQPRSPRGPPQSKTNLTIHRASASKPCSSPLATPIICSTSTSSASSSSFSSSSRQLLPSTLSRANSLPGKPHRPIAQRSITASAHFIVPASSSSSSSLASSSARLKRTHTSPPPPLLSSRLPTSPTPASAVTRASGVTVSGRMVESDSDLSRRETLSNVLRAVSQSGLGRSRSHHHHHAPTTTTTTTTGTSFHPDPSPSAPVVAVARCSSRCRAQNGRTDGVDEDVTPINGSEEPEGGSNTGSQPGTPGRARSMADRLPFSSSLSSGSGGWAADDGGLGYEAREGRSCEDPPGSQTSGYISFASLNLCAPPSPPESVHPPFFDHFAPSPPPLLHHHCLLLDNHSPLCRRPITPRF</sequence>
<organism evidence="2 3">
    <name type="scientific">Puccinia graminis f. sp. tritici</name>
    <dbReference type="NCBI Taxonomy" id="56615"/>
    <lineage>
        <taxon>Eukaryota</taxon>
        <taxon>Fungi</taxon>
        <taxon>Dikarya</taxon>
        <taxon>Basidiomycota</taxon>
        <taxon>Pucciniomycotina</taxon>
        <taxon>Pucciniomycetes</taxon>
        <taxon>Pucciniales</taxon>
        <taxon>Pucciniaceae</taxon>
        <taxon>Puccinia</taxon>
    </lineage>
</organism>
<name>A0A5B0R5C1_PUCGR</name>
<dbReference type="EMBL" id="VSWC01000001">
    <property type="protein sequence ID" value="KAA1120094.1"/>
    <property type="molecule type" value="Genomic_DNA"/>
</dbReference>
<dbReference type="Proteomes" id="UP000324748">
    <property type="component" value="Unassembled WGS sequence"/>
</dbReference>